<dbReference type="InterPro" id="IPR001810">
    <property type="entry name" value="F-box_dom"/>
</dbReference>
<dbReference type="Proteomes" id="UP000694406">
    <property type="component" value="Unplaced"/>
</dbReference>
<feature type="compositionally biased region" description="Low complexity" evidence="2">
    <location>
        <begin position="92"/>
        <end position="121"/>
    </location>
</feature>
<dbReference type="PROSITE" id="PS51114">
    <property type="entry name" value="FBA"/>
    <property type="match status" value="1"/>
</dbReference>
<gene>
    <name evidence="5" type="primary">FBXO27</name>
</gene>
<dbReference type="GO" id="GO:0006516">
    <property type="term" value="P:glycoprotein catabolic process"/>
    <property type="evidence" value="ECO:0007669"/>
    <property type="project" value="TreeGrafter"/>
</dbReference>
<evidence type="ECO:0000256" key="1">
    <source>
        <dbReference type="ARBA" id="ARBA00022786"/>
    </source>
</evidence>
<feature type="domain" description="F-box" evidence="3">
    <location>
        <begin position="128"/>
        <end position="175"/>
    </location>
</feature>
<dbReference type="SMART" id="SM01198">
    <property type="entry name" value="FBA"/>
    <property type="match status" value="1"/>
</dbReference>
<dbReference type="GO" id="GO:0061630">
    <property type="term" value="F:ubiquitin protein ligase activity"/>
    <property type="evidence" value="ECO:0007669"/>
    <property type="project" value="TreeGrafter"/>
</dbReference>
<sequence length="394" mass="43965">MTSRRAAQRWQKADTPQQRTRGGGHRDPAGSEEKPRPSSKERPDYTSQAIGHKLSNRKAGESANQRRRRGRSGEKTPLRLRVRHSPDGAGGPAAAPGPSTAMRAATAKAGQAGEEAAGADGSLPGAAPPDWPRLPNEVLALVLSWLPPETLATRCRLVCRRWRDLLDGPAVWKPQWRREPGMRAALEAAARCPRLRWSRLGVLRPLGRNLVRNPCGREECRHWALQRQGGKVGWSVEENRSPVEGAEAQTCFAASYEWCQKEQLINLLKEGLWPDLLDAYQPDIVVSDWWGGRQDCGCKYELFVALLAANKKTKIDVFEAKPDPIPQWNDASYQKVTHTFRRYGPGVRYILFRHRGKDTQFWAGHYGARVTNSSVIIQFSSESAESLEPGLPSF</sequence>
<dbReference type="AlphaFoldDB" id="A0A8C5WZK0"/>
<feature type="domain" description="FBA" evidence="4">
    <location>
        <begin position="200"/>
        <end position="379"/>
    </location>
</feature>
<dbReference type="InterPro" id="IPR036047">
    <property type="entry name" value="F-box-like_dom_sf"/>
</dbReference>
<dbReference type="SUPFAM" id="SSF81383">
    <property type="entry name" value="F-box domain"/>
    <property type="match status" value="1"/>
</dbReference>
<dbReference type="PROSITE" id="PS50181">
    <property type="entry name" value="FBOX"/>
    <property type="match status" value="1"/>
</dbReference>
<dbReference type="GO" id="GO:0036503">
    <property type="term" value="P:ERAD pathway"/>
    <property type="evidence" value="ECO:0007669"/>
    <property type="project" value="TreeGrafter"/>
</dbReference>
<name>A0A8C5WZK0_LATLA</name>
<dbReference type="InterPro" id="IPR008979">
    <property type="entry name" value="Galactose-bd-like_sf"/>
</dbReference>
<dbReference type="SUPFAM" id="SSF49785">
    <property type="entry name" value="Galactose-binding domain-like"/>
    <property type="match status" value="1"/>
</dbReference>
<dbReference type="Gene3D" id="1.20.1280.50">
    <property type="match status" value="1"/>
</dbReference>
<organism evidence="5 6">
    <name type="scientific">Laticauda laticaudata</name>
    <name type="common">Blue-ringed sea krait</name>
    <name type="synonym">Blue-lipped sea krait</name>
    <dbReference type="NCBI Taxonomy" id="8630"/>
    <lineage>
        <taxon>Eukaryota</taxon>
        <taxon>Metazoa</taxon>
        <taxon>Chordata</taxon>
        <taxon>Craniata</taxon>
        <taxon>Vertebrata</taxon>
        <taxon>Euteleostomi</taxon>
        <taxon>Lepidosauria</taxon>
        <taxon>Squamata</taxon>
        <taxon>Bifurcata</taxon>
        <taxon>Unidentata</taxon>
        <taxon>Episquamata</taxon>
        <taxon>Toxicofera</taxon>
        <taxon>Serpentes</taxon>
        <taxon>Colubroidea</taxon>
        <taxon>Elapidae</taxon>
        <taxon>Laticaudinae</taxon>
        <taxon>Laticauda</taxon>
    </lineage>
</organism>
<dbReference type="InterPro" id="IPR007397">
    <property type="entry name" value="F-box-assoc_dom"/>
</dbReference>
<dbReference type="InterPro" id="IPR039752">
    <property type="entry name" value="F-box_only"/>
</dbReference>
<dbReference type="GO" id="GO:0031146">
    <property type="term" value="P:SCF-dependent proteasomal ubiquitin-dependent protein catabolic process"/>
    <property type="evidence" value="ECO:0007669"/>
    <property type="project" value="TreeGrafter"/>
</dbReference>
<dbReference type="GO" id="GO:0005737">
    <property type="term" value="C:cytoplasm"/>
    <property type="evidence" value="ECO:0007669"/>
    <property type="project" value="UniProtKB-ARBA"/>
</dbReference>
<dbReference type="Ensembl" id="ENSLLTT00000025616.1">
    <property type="protein sequence ID" value="ENSLLTP00000024718.1"/>
    <property type="gene ID" value="ENSLLTG00000018146.1"/>
</dbReference>
<reference evidence="5" key="2">
    <citation type="submission" date="2025-09" db="UniProtKB">
        <authorList>
            <consortium name="Ensembl"/>
        </authorList>
    </citation>
    <scope>IDENTIFICATION</scope>
</reference>
<dbReference type="PANTHER" id="PTHR12125:SF9">
    <property type="entry name" value="F-BOX ONLY PROTEIN 27"/>
    <property type="match status" value="1"/>
</dbReference>
<dbReference type="PANTHER" id="PTHR12125">
    <property type="entry name" value="F-BOX ONLY PROTEIN 6-LIKE PROTEIN"/>
    <property type="match status" value="1"/>
</dbReference>
<dbReference type="FunFam" id="2.60.120.260:FF:000012">
    <property type="entry name" value="F-box only protein 2"/>
    <property type="match status" value="1"/>
</dbReference>
<evidence type="ECO:0000313" key="6">
    <source>
        <dbReference type="Proteomes" id="UP000694406"/>
    </source>
</evidence>
<dbReference type="GO" id="GO:0019005">
    <property type="term" value="C:SCF ubiquitin ligase complex"/>
    <property type="evidence" value="ECO:0007669"/>
    <property type="project" value="Ensembl"/>
</dbReference>
<dbReference type="FunFam" id="1.20.1280.50:FF:000002">
    <property type="entry name" value="F-box only protein 44"/>
    <property type="match status" value="1"/>
</dbReference>
<dbReference type="SMART" id="SM00256">
    <property type="entry name" value="FBOX"/>
    <property type="match status" value="1"/>
</dbReference>
<feature type="region of interest" description="Disordered" evidence="2">
    <location>
        <begin position="1"/>
        <end position="127"/>
    </location>
</feature>
<evidence type="ECO:0000259" key="4">
    <source>
        <dbReference type="PROSITE" id="PS51114"/>
    </source>
</evidence>
<feature type="compositionally biased region" description="Basic and acidic residues" evidence="2">
    <location>
        <begin position="24"/>
        <end position="44"/>
    </location>
</feature>
<accession>A0A8C5WZK0</accession>
<evidence type="ECO:0000256" key="2">
    <source>
        <dbReference type="SAM" id="MobiDB-lite"/>
    </source>
</evidence>
<reference evidence="5" key="1">
    <citation type="submission" date="2025-08" db="UniProtKB">
        <authorList>
            <consortium name="Ensembl"/>
        </authorList>
    </citation>
    <scope>IDENTIFICATION</scope>
</reference>
<dbReference type="Gene3D" id="2.60.120.260">
    <property type="entry name" value="Galactose-binding domain-like"/>
    <property type="match status" value="1"/>
</dbReference>
<evidence type="ECO:0000313" key="5">
    <source>
        <dbReference type="Ensembl" id="ENSLLTP00000024718.1"/>
    </source>
</evidence>
<evidence type="ECO:0000259" key="3">
    <source>
        <dbReference type="PROSITE" id="PS50181"/>
    </source>
</evidence>
<proteinExistence type="predicted"/>
<protein>
    <submittedName>
        <fullName evidence="5">F-box protein 27</fullName>
    </submittedName>
</protein>
<dbReference type="Pfam" id="PF04300">
    <property type="entry name" value="FBA"/>
    <property type="match status" value="1"/>
</dbReference>
<dbReference type="GeneTree" id="ENSGT00940000161841"/>
<keyword evidence="1" id="KW-0833">Ubl conjugation pathway</keyword>
<dbReference type="Pfam" id="PF12937">
    <property type="entry name" value="F-box-like"/>
    <property type="match status" value="1"/>
</dbReference>
<keyword evidence="6" id="KW-1185">Reference proteome</keyword>